<evidence type="ECO:0000313" key="1">
    <source>
        <dbReference type="EMBL" id="PRD50200.1"/>
    </source>
</evidence>
<proteinExistence type="predicted"/>
<name>A0A2S9JBJ7_9HYPH</name>
<evidence type="ECO:0000313" key="2">
    <source>
        <dbReference type="Proteomes" id="UP000238563"/>
    </source>
</evidence>
<dbReference type="EMBL" id="PVBT01000008">
    <property type="protein sequence ID" value="PRD50200.1"/>
    <property type="molecule type" value="Genomic_DNA"/>
</dbReference>
<dbReference type="OrthoDB" id="7864523at2"/>
<gene>
    <name evidence="1" type="ORF">C5750_23060</name>
</gene>
<organism evidence="1 2">
    <name type="scientific">Phyllobacterium myrsinacearum</name>
    <dbReference type="NCBI Taxonomy" id="28101"/>
    <lineage>
        <taxon>Bacteria</taxon>
        <taxon>Pseudomonadati</taxon>
        <taxon>Pseudomonadota</taxon>
        <taxon>Alphaproteobacteria</taxon>
        <taxon>Hyphomicrobiales</taxon>
        <taxon>Phyllobacteriaceae</taxon>
        <taxon>Phyllobacterium</taxon>
    </lineage>
</organism>
<reference evidence="1 2" key="1">
    <citation type="submission" date="2018-02" db="EMBL/GenBank/DDBJ databases">
        <title>The draft genome of Phyllobacterium myrsinacearum DSM5892.</title>
        <authorList>
            <person name="Li L."/>
            <person name="Liu L."/>
            <person name="Zhang X."/>
            <person name="Wang T."/>
        </authorList>
    </citation>
    <scope>NUCLEOTIDE SEQUENCE [LARGE SCALE GENOMIC DNA]</scope>
    <source>
        <strain evidence="1 2">DSM 5892</strain>
    </source>
</reference>
<accession>A0A2S9JBJ7</accession>
<protein>
    <submittedName>
        <fullName evidence="1">Uncharacterized protein</fullName>
    </submittedName>
</protein>
<sequence length="87" mass="9894">MMDEEPELVVSRLSKEFTRDGITVSVEIYRLAEQSEWTLEVVTEDKDSIVWDDPFETDQAAYDEFLRAVEEEGLAGLIDPDGGDTLH</sequence>
<comment type="caution">
    <text evidence="1">The sequence shown here is derived from an EMBL/GenBank/DDBJ whole genome shotgun (WGS) entry which is preliminary data.</text>
</comment>
<dbReference type="Proteomes" id="UP000238563">
    <property type="component" value="Unassembled WGS sequence"/>
</dbReference>
<keyword evidence="2" id="KW-1185">Reference proteome</keyword>
<dbReference type="AlphaFoldDB" id="A0A2S9JBJ7"/>